<feature type="region of interest" description="Disordered" evidence="1">
    <location>
        <begin position="150"/>
        <end position="175"/>
    </location>
</feature>
<feature type="region of interest" description="Disordered" evidence="1">
    <location>
        <begin position="1"/>
        <end position="34"/>
    </location>
</feature>
<organism evidence="3">
    <name type="scientific">freshwater metagenome</name>
    <dbReference type="NCBI Taxonomy" id="449393"/>
    <lineage>
        <taxon>unclassified sequences</taxon>
        <taxon>metagenomes</taxon>
        <taxon>ecological metagenomes</taxon>
    </lineage>
</organism>
<protein>
    <submittedName>
        <fullName evidence="3">Unannotated protein</fullName>
    </submittedName>
</protein>
<feature type="compositionally biased region" description="Basic residues" evidence="1">
    <location>
        <begin position="1"/>
        <end position="33"/>
    </location>
</feature>
<evidence type="ECO:0000256" key="1">
    <source>
        <dbReference type="SAM" id="MobiDB-lite"/>
    </source>
</evidence>
<name>A0A6J7H1W3_9ZZZZ</name>
<evidence type="ECO:0000256" key="2">
    <source>
        <dbReference type="SAM" id="Phobius"/>
    </source>
</evidence>
<reference evidence="3" key="1">
    <citation type="submission" date="2020-05" db="EMBL/GenBank/DDBJ databases">
        <authorList>
            <person name="Chiriac C."/>
            <person name="Salcher M."/>
            <person name="Ghai R."/>
            <person name="Kavagutti S V."/>
        </authorList>
    </citation>
    <scope>NUCLEOTIDE SEQUENCE</scope>
</reference>
<keyword evidence="2" id="KW-1133">Transmembrane helix</keyword>
<keyword evidence="2" id="KW-0812">Transmembrane</keyword>
<gene>
    <name evidence="3" type="ORF">UFOPK3564_01144</name>
</gene>
<dbReference type="AlphaFoldDB" id="A0A6J7H1W3"/>
<proteinExistence type="predicted"/>
<dbReference type="EMBL" id="CAFBMK010000050">
    <property type="protein sequence ID" value="CAB4909679.1"/>
    <property type="molecule type" value="Genomic_DNA"/>
</dbReference>
<sequence length="175" mass="18125">MALKTQSKKQRKIQAKAAKKSAKQLGKRASKKVAAREDAVRNLIENQDLHDDLRNLAEAAKTAYARVSTNPAAILQDKKVHSELRAGTSALLDAKGQLNGKPAKKKKGGFGGLFLIVVGSAVAVVTVPALRTKALDLVFGPEEELDYSVGSAAGSTSANGNGSAASTTSTPVSGS</sequence>
<keyword evidence="2" id="KW-0472">Membrane</keyword>
<evidence type="ECO:0000313" key="3">
    <source>
        <dbReference type="EMBL" id="CAB4909679.1"/>
    </source>
</evidence>
<accession>A0A6J7H1W3</accession>
<feature type="transmembrane region" description="Helical" evidence="2">
    <location>
        <begin position="110"/>
        <end position="130"/>
    </location>
</feature>